<dbReference type="AlphaFoldDB" id="A0A9W6YA56"/>
<evidence type="ECO:0000313" key="3">
    <source>
        <dbReference type="Proteomes" id="UP001165121"/>
    </source>
</evidence>
<proteinExistence type="predicted"/>
<accession>A0A9W6YA56</accession>
<sequence>MGLGATGEVELHQVHGVAGLQHASLPKRTGVKIGRFDPNFQHDNASIHASRLTKDFLAAHNIEMLPCPAKRPDLNIIEKVWRLLAHRVYANGRQFDKPTDLIEQIKLEWSRIDPEYVRKLVTSVPKRLEATRLFIGANTGYWSRSHLGSPSAAIILTRPQNRFCLSALRLLRIFLLRLMNKFSNA</sequence>
<dbReference type="Pfam" id="PF13358">
    <property type="entry name" value="DDE_3"/>
    <property type="match status" value="1"/>
</dbReference>
<dbReference type="Proteomes" id="UP001165121">
    <property type="component" value="Unassembled WGS sequence"/>
</dbReference>
<dbReference type="GO" id="GO:0003676">
    <property type="term" value="F:nucleic acid binding"/>
    <property type="evidence" value="ECO:0007669"/>
    <property type="project" value="InterPro"/>
</dbReference>
<evidence type="ECO:0000259" key="1">
    <source>
        <dbReference type="Pfam" id="PF13358"/>
    </source>
</evidence>
<dbReference type="InterPro" id="IPR036397">
    <property type="entry name" value="RNaseH_sf"/>
</dbReference>
<evidence type="ECO:0000313" key="2">
    <source>
        <dbReference type="EMBL" id="GMF57803.1"/>
    </source>
</evidence>
<protein>
    <submittedName>
        <fullName evidence="2">Unnamed protein product</fullName>
    </submittedName>
</protein>
<dbReference type="OrthoDB" id="9996331at2759"/>
<feature type="domain" description="Tc1-like transposase DDE" evidence="1">
    <location>
        <begin position="43"/>
        <end position="100"/>
    </location>
</feature>
<name>A0A9W6YA56_9STRA</name>
<gene>
    <name evidence="2" type="ORF">Pfra01_002474900</name>
</gene>
<reference evidence="2" key="1">
    <citation type="submission" date="2023-04" db="EMBL/GenBank/DDBJ databases">
        <title>Phytophthora fragariaefolia NBRC 109709.</title>
        <authorList>
            <person name="Ichikawa N."/>
            <person name="Sato H."/>
            <person name="Tonouchi N."/>
        </authorList>
    </citation>
    <scope>NUCLEOTIDE SEQUENCE</scope>
    <source>
        <strain evidence="2">NBRC 109709</strain>
    </source>
</reference>
<dbReference type="InterPro" id="IPR038717">
    <property type="entry name" value="Tc1-like_DDE_dom"/>
</dbReference>
<dbReference type="Gene3D" id="3.30.420.10">
    <property type="entry name" value="Ribonuclease H-like superfamily/Ribonuclease H"/>
    <property type="match status" value="1"/>
</dbReference>
<keyword evidence="3" id="KW-1185">Reference proteome</keyword>
<comment type="caution">
    <text evidence="2">The sequence shown here is derived from an EMBL/GenBank/DDBJ whole genome shotgun (WGS) entry which is preliminary data.</text>
</comment>
<organism evidence="2 3">
    <name type="scientific">Phytophthora fragariaefolia</name>
    <dbReference type="NCBI Taxonomy" id="1490495"/>
    <lineage>
        <taxon>Eukaryota</taxon>
        <taxon>Sar</taxon>
        <taxon>Stramenopiles</taxon>
        <taxon>Oomycota</taxon>
        <taxon>Peronosporomycetes</taxon>
        <taxon>Peronosporales</taxon>
        <taxon>Peronosporaceae</taxon>
        <taxon>Phytophthora</taxon>
    </lineage>
</organism>
<dbReference type="EMBL" id="BSXT01004415">
    <property type="protein sequence ID" value="GMF57803.1"/>
    <property type="molecule type" value="Genomic_DNA"/>
</dbReference>